<evidence type="ECO:0000313" key="1">
    <source>
        <dbReference type="EMBL" id="WSD14256.1"/>
    </source>
</evidence>
<gene>
    <name evidence="1" type="ORF">OHB35_13945</name>
</gene>
<reference evidence="1 2" key="1">
    <citation type="submission" date="2022-10" db="EMBL/GenBank/DDBJ databases">
        <title>The complete genomes of actinobacterial strains from the NBC collection.</title>
        <authorList>
            <person name="Joergensen T.S."/>
            <person name="Alvarez Arevalo M."/>
            <person name="Sterndorff E.B."/>
            <person name="Faurdal D."/>
            <person name="Vuksanovic O."/>
            <person name="Mourched A.-S."/>
            <person name="Charusanti P."/>
            <person name="Shaw S."/>
            <person name="Blin K."/>
            <person name="Weber T."/>
        </authorList>
    </citation>
    <scope>NUCLEOTIDE SEQUENCE [LARGE SCALE GENOMIC DNA]</scope>
    <source>
        <strain evidence="1 2">NBC 01752</strain>
    </source>
</reference>
<proteinExistence type="predicted"/>
<protein>
    <submittedName>
        <fullName evidence="1">Uncharacterized protein</fullName>
    </submittedName>
</protein>
<dbReference type="EMBL" id="CP109135">
    <property type="protein sequence ID" value="WSD14256.1"/>
    <property type="molecule type" value="Genomic_DNA"/>
</dbReference>
<keyword evidence="2" id="KW-1185">Reference proteome</keyword>
<organism evidence="1 2">
    <name type="scientific">Streptomyces phaeochromogenes</name>
    <dbReference type="NCBI Taxonomy" id="1923"/>
    <lineage>
        <taxon>Bacteria</taxon>
        <taxon>Bacillati</taxon>
        <taxon>Actinomycetota</taxon>
        <taxon>Actinomycetes</taxon>
        <taxon>Kitasatosporales</taxon>
        <taxon>Streptomycetaceae</taxon>
        <taxon>Streptomyces</taxon>
        <taxon>Streptomyces phaeochromogenes group</taxon>
    </lineage>
</organism>
<dbReference type="Proteomes" id="UP001340816">
    <property type="component" value="Chromosome"/>
</dbReference>
<accession>A0ABZ1HA96</accession>
<evidence type="ECO:0000313" key="2">
    <source>
        <dbReference type="Proteomes" id="UP001340816"/>
    </source>
</evidence>
<name>A0ABZ1HA96_STRPH</name>
<dbReference type="RefSeq" id="WP_326758915.1">
    <property type="nucleotide sequence ID" value="NZ_CP109135.1"/>
</dbReference>
<sequence>MPQNSPTTTLEQFTVWDIARAAAAKFDGQWSTEPGPWWVSSKVEDTAGHSFTVGVDDEGILYVCPEGYVFDRNTAFMYRLTKEGGLAMAAEAVADAIRKLLPLT</sequence>